<dbReference type="EMBL" id="CP033041">
    <property type="protein sequence ID" value="AYM72669.1"/>
    <property type="molecule type" value="Genomic_DNA"/>
</dbReference>
<feature type="transmembrane region" description="Helical" evidence="1">
    <location>
        <begin position="20"/>
        <end position="47"/>
    </location>
</feature>
<evidence type="ECO:0000256" key="1">
    <source>
        <dbReference type="SAM" id="Phobius"/>
    </source>
</evidence>
<evidence type="ECO:0000313" key="2">
    <source>
        <dbReference type="EMBL" id="AYM72669.1"/>
    </source>
</evidence>
<evidence type="ECO:0000313" key="3">
    <source>
        <dbReference type="Proteomes" id="UP000275747"/>
    </source>
</evidence>
<reference evidence="2 3" key="1">
    <citation type="submission" date="2018-10" db="EMBL/GenBank/DDBJ databases">
        <title>Escaping from acidified nitrite in gastric host defense: Transcriptomic basis for resistance to free nitrous acid in Enterococcus faecalis.</title>
        <authorList>
            <person name="Yu Z."/>
            <person name="Shi D."/>
            <person name="Liu W."/>
            <person name="Meng F."/>
        </authorList>
    </citation>
    <scope>NUCLEOTIDE SEQUENCE [LARGE SCALE GENOMIC DNA]</scope>
    <source>
        <strain evidence="2 3">JE1</strain>
    </source>
</reference>
<dbReference type="AlphaFoldDB" id="A0AAI8LGH7"/>
<keyword evidence="1" id="KW-0812">Transmembrane</keyword>
<proteinExistence type="predicted"/>
<sequence length="59" mass="7135">MKQKRREIKNKKSRKDSGHICFSVFLFFYKITSVIGFHNHILMVLSFQIMKNTLRMDEI</sequence>
<protein>
    <submittedName>
        <fullName evidence="2">Uncharacterized protein</fullName>
    </submittedName>
</protein>
<dbReference type="Proteomes" id="UP000275747">
    <property type="component" value="Chromosome"/>
</dbReference>
<keyword evidence="1" id="KW-0472">Membrane</keyword>
<organism evidence="2 3">
    <name type="scientific">Enterococcus faecium</name>
    <name type="common">Streptococcus faecium</name>
    <dbReference type="NCBI Taxonomy" id="1352"/>
    <lineage>
        <taxon>Bacteria</taxon>
        <taxon>Bacillati</taxon>
        <taxon>Bacillota</taxon>
        <taxon>Bacilli</taxon>
        <taxon>Lactobacillales</taxon>
        <taxon>Enterococcaceae</taxon>
        <taxon>Enterococcus</taxon>
    </lineage>
</organism>
<gene>
    <name evidence="2" type="ORF">D9Z05_05105</name>
</gene>
<keyword evidence="1" id="KW-1133">Transmembrane helix</keyword>
<accession>A0AAI8LGH7</accession>
<name>A0AAI8LGH7_ENTFC</name>